<keyword evidence="4" id="KW-0812">Transmembrane</keyword>
<feature type="region of interest" description="Disordered" evidence="3">
    <location>
        <begin position="280"/>
        <end position="299"/>
    </location>
</feature>
<dbReference type="PANTHER" id="PTHR45930:SF3">
    <property type="entry name" value="ADHESION G PROTEIN-COUPLED RECEPTOR A1"/>
    <property type="match status" value="1"/>
</dbReference>
<dbReference type="EMBL" id="JBHFQA010000018">
    <property type="protein sequence ID" value="KAL2083142.1"/>
    <property type="molecule type" value="Genomic_DNA"/>
</dbReference>
<dbReference type="Gene3D" id="1.20.1070.10">
    <property type="entry name" value="Rhodopsin 7-helix transmembrane proteins"/>
    <property type="match status" value="1"/>
</dbReference>
<dbReference type="InterPro" id="IPR017983">
    <property type="entry name" value="GPCR_2_secretin-like_CS"/>
</dbReference>
<evidence type="ECO:0000256" key="3">
    <source>
        <dbReference type="SAM" id="MobiDB-lite"/>
    </source>
</evidence>
<evidence type="ECO:0000256" key="1">
    <source>
        <dbReference type="ARBA" id="ARBA00007343"/>
    </source>
</evidence>
<feature type="transmembrane region" description="Helical" evidence="4">
    <location>
        <begin position="126"/>
        <end position="145"/>
    </location>
</feature>
<comment type="caution">
    <text evidence="5">The sequence shown here is derived from an EMBL/GenBank/DDBJ whole genome shotgun (WGS) entry which is preliminary data.</text>
</comment>
<evidence type="ECO:0008006" key="7">
    <source>
        <dbReference type="Google" id="ProtNLM"/>
    </source>
</evidence>
<feature type="transmembrane region" description="Helical" evidence="4">
    <location>
        <begin position="12"/>
        <end position="32"/>
    </location>
</feature>
<name>A0ABD1J7L3_9TELE</name>
<protein>
    <recommendedName>
        <fullName evidence="7">Adhesion G protein-coupled receptor A1</fullName>
    </recommendedName>
</protein>
<evidence type="ECO:0000313" key="6">
    <source>
        <dbReference type="Proteomes" id="UP001591681"/>
    </source>
</evidence>
<feature type="transmembrane region" description="Helical" evidence="4">
    <location>
        <begin position="100"/>
        <end position="120"/>
    </location>
</feature>
<accession>A0ABD1J7L3</accession>
<keyword evidence="4" id="KW-0472">Membrane</keyword>
<dbReference type="InterPro" id="IPR051963">
    <property type="entry name" value="Adhesion_GPCR_A"/>
</dbReference>
<sequence length="513" mass="53797">MAWEPSLGAFYGPVAFIVLVTCVYFLCTFIHLRRHPERKYELKVASEEHQRLASADLPHCHQGAEPGAPAEGRAQCSGGCGINPALLANEHSFGAQLSTAAFTLFLFLATWTFGALAVSMGHFLDMIFSCLYGAFSVTLGLFVLIHHCAKRDDVWHCWCSCCPGRRGGGGARAGHQVVHGGCSGHGHGHGHGHGRPKLNVNGDMLVHGPPLLHAHCGHLDSPCPGKALLGAHAHTHGPCKLGGLPAAATGPPPSHVACLSPAVGVGPCCAGLHSQQLLQDEEGEAEDDPPTHVLLHADPDGYRPAIHLHRCLKGGSGRTKGRRPSRQRGGGGSEREFAYHLPADGGGGGGSGQSSRANSPHSMLDAGHLCHVGAHEHDLGCMEGPHHHHHHHHHGGGGGGGCHEGPHHSCHAALCHARHSCCAKAELFPALCPPELMGDAGAFLCGCGKMASADDELGVGGHLEMRPRRQSLLQGASSNQNGILKSTAHEAVLYPLDSTGNIRTGPWRNETTV</sequence>
<dbReference type="AlphaFoldDB" id="A0ABD1J7L3"/>
<feature type="region of interest" description="Disordered" evidence="3">
    <location>
        <begin position="311"/>
        <end position="363"/>
    </location>
</feature>
<proteinExistence type="inferred from homology"/>
<comment type="similarity">
    <text evidence="1">Belongs to the G-protein coupled receptor 2 family. Adhesion G-protein coupled receptor (ADGR) subfamily.</text>
</comment>
<reference evidence="5 6" key="1">
    <citation type="submission" date="2024-09" db="EMBL/GenBank/DDBJ databases">
        <title>A chromosome-level genome assembly of Gray's grenadier anchovy, Coilia grayii.</title>
        <authorList>
            <person name="Fu Z."/>
        </authorList>
    </citation>
    <scope>NUCLEOTIDE SEQUENCE [LARGE SCALE GENOMIC DNA]</scope>
    <source>
        <strain evidence="5">G4</strain>
        <tissue evidence="5">Muscle</tissue>
    </source>
</reference>
<organism evidence="5 6">
    <name type="scientific">Coilia grayii</name>
    <name type="common">Gray's grenadier anchovy</name>
    <dbReference type="NCBI Taxonomy" id="363190"/>
    <lineage>
        <taxon>Eukaryota</taxon>
        <taxon>Metazoa</taxon>
        <taxon>Chordata</taxon>
        <taxon>Craniata</taxon>
        <taxon>Vertebrata</taxon>
        <taxon>Euteleostomi</taxon>
        <taxon>Actinopterygii</taxon>
        <taxon>Neopterygii</taxon>
        <taxon>Teleostei</taxon>
        <taxon>Clupei</taxon>
        <taxon>Clupeiformes</taxon>
        <taxon>Clupeoidei</taxon>
        <taxon>Engraulidae</taxon>
        <taxon>Coilinae</taxon>
        <taxon>Coilia</taxon>
    </lineage>
</organism>
<gene>
    <name evidence="5" type="ORF">ACEWY4_020915</name>
</gene>
<evidence type="ECO:0000256" key="2">
    <source>
        <dbReference type="ARBA" id="ARBA00023170"/>
    </source>
</evidence>
<dbReference type="PROSITE" id="PS00650">
    <property type="entry name" value="G_PROTEIN_RECEP_F2_2"/>
    <property type="match status" value="1"/>
</dbReference>
<dbReference type="Proteomes" id="UP001591681">
    <property type="component" value="Unassembled WGS sequence"/>
</dbReference>
<keyword evidence="2" id="KW-0675">Receptor</keyword>
<keyword evidence="4" id="KW-1133">Transmembrane helix</keyword>
<evidence type="ECO:0000256" key="4">
    <source>
        <dbReference type="SAM" id="Phobius"/>
    </source>
</evidence>
<keyword evidence="6" id="KW-1185">Reference proteome</keyword>
<dbReference type="PANTHER" id="PTHR45930">
    <property type="entry name" value="G-PROTEIN COUPLED RECEPTOR 124-LIKE PROTEIN"/>
    <property type="match status" value="1"/>
</dbReference>
<evidence type="ECO:0000313" key="5">
    <source>
        <dbReference type="EMBL" id="KAL2083142.1"/>
    </source>
</evidence>